<name>A0A9W8URY9_AKAMU</name>
<evidence type="ECO:0000313" key="3">
    <source>
        <dbReference type="Proteomes" id="UP001144673"/>
    </source>
</evidence>
<keyword evidence="3" id="KW-1185">Reference proteome</keyword>
<dbReference type="Proteomes" id="UP001144673">
    <property type="component" value="Chromosome 1"/>
</dbReference>
<dbReference type="GeneID" id="80892674"/>
<gene>
    <name evidence="2" type="ORF">LMH87_005515</name>
</gene>
<dbReference type="KEGG" id="amus:LMH87_005515"/>
<comment type="caution">
    <text evidence="2">The sequence shown here is derived from an EMBL/GenBank/DDBJ whole genome shotgun (WGS) entry which is preliminary data.</text>
</comment>
<sequence length="134" mass="14173">MGNICGKQESENFQSPGRPLNSAPPAQQKSSVPGKAKSKQTYTPESRVVGTDSESPSGSAARDQGNPASKAGAAALGRLTQDAANKKKRSSKGLQAKVDEQRSKSIKDNLEEISSQNARHAAMDAKTRQAQDYS</sequence>
<accession>A0A9W8URY9</accession>
<dbReference type="AlphaFoldDB" id="A0A9W8URY9"/>
<proteinExistence type="predicted"/>
<reference evidence="2" key="1">
    <citation type="journal article" date="2023" name="Access Microbiol">
        <title>De-novo genome assembly for Akanthomyces muscarius, a biocontrol agent of insect agricultural pests.</title>
        <authorList>
            <person name="Erdos Z."/>
            <person name="Studholme D.J."/>
            <person name="Raymond B."/>
            <person name="Sharma M."/>
        </authorList>
    </citation>
    <scope>NUCLEOTIDE SEQUENCE</scope>
    <source>
        <strain evidence="2">Ve6</strain>
    </source>
</reference>
<organism evidence="2 3">
    <name type="scientific">Akanthomyces muscarius</name>
    <name type="common">Entomopathogenic fungus</name>
    <name type="synonym">Lecanicillium muscarium</name>
    <dbReference type="NCBI Taxonomy" id="2231603"/>
    <lineage>
        <taxon>Eukaryota</taxon>
        <taxon>Fungi</taxon>
        <taxon>Dikarya</taxon>
        <taxon>Ascomycota</taxon>
        <taxon>Pezizomycotina</taxon>
        <taxon>Sordariomycetes</taxon>
        <taxon>Hypocreomycetidae</taxon>
        <taxon>Hypocreales</taxon>
        <taxon>Cordycipitaceae</taxon>
        <taxon>Akanthomyces</taxon>
    </lineage>
</organism>
<feature type="compositionally biased region" description="Basic and acidic residues" evidence="1">
    <location>
        <begin position="121"/>
        <end position="134"/>
    </location>
</feature>
<dbReference type="RefSeq" id="XP_056058725.1">
    <property type="nucleotide sequence ID" value="XM_056203248.1"/>
</dbReference>
<evidence type="ECO:0000256" key="1">
    <source>
        <dbReference type="SAM" id="MobiDB-lite"/>
    </source>
</evidence>
<dbReference type="EMBL" id="JAJHUN010000001">
    <property type="protein sequence ID" value="KAJ4163810.1"/>
    <property type="molecule type" value="Genomic_DNA"/>
</dbReference>
<protein>
    <submittedName>
        <fullName evidence="2">Uncharacterized protein</fullName>
    </submittedName>
</protein>
<feature type="compositionally biased region" description="Basic and acidic residues" evidence="1">
    <location>
        <begin position="97"/>
        <end position="110"/>
    </location>
</feature>
<feature type="region of interest" description="Disordered" evidence="1">
    <location>
        <begin position="1"/>
        <end position="134"/>
    </location>
</feature>
<evidence type="ECO:0000313" key="2">
    <source>
        <dbReference type="EMBL" id="KAJ4163810.1"/>
    </source>
</evidence>